<accession>A0A410QCR2</accession>
<protein>
    <submittedName>
        <fullName evidence="10">Type II secretion system F family protein</fullName>
    </submittedName>
</protein>
<evidence type="ECO:0000256" key="2">
    <source>
        <dbReference type="ARBA" id="ARBA00005745"/>
    </source>
</evidence>
<evidence type="ECO:0000313" key="10">
    <source>
        <dbReference type="EMBL" id="QAT61787.1"/>
    </source>
</evidence>
<keyword evidence="5 8" id="KW-0812">Transmembrane</keyword>
<gene>
    <name evidence="10" type="ORF">EQM13_09390</name>
</gene>
<dbReference type="Proteomes" id="UP000287969">
    <property type="component" value="Chromosome"/>
</dbReference>
<evidence type="ECO:0000259" key="9">
    <source>
        <dbReference type="Pfam" id="PF00482"/>
    </source>
</evidence>
<evidence type="ECO:0000256" key="1">
    <source>
        <dbReference type="ARBA" id="ARBA00004429"/>
    </source>
</evidence>
<dbReference type="Pfam" id="PF00482">
    <property type="entry name" value="T2SSF"/>
    <property type="match status" value="2"/>
</dbReference>
<evidence type="ECO:0000256" key="5">
    <source>
        <dbReference type="ARBA" id="ARBA00022692"/>
    </source>
</evidence>
<dbReference type="FunFam" id="1.20.81.30:FF:000001">
    <property type="entry name" value="Type II secretion system protein F"/>
    <property type="match status" value="2"/>
</dbReference>
<dbReference type="PRINTS" id="PR00812">
    <property type="entry name" value="BCTERIALGSPF"/>
</dbReference>
<dbReference type="PANTHER" id="PTHR30012">
    <property type="entry name" value="GENERAL SECRETION PATHWAY PROTEIN"/>
    <property type="match status" value="1"/>
</dbReference>
<proteinExistence type="inferred from homology"/>
<keyword evidence="3" id="KW-1003">Cell membrane</keyword>
<dbReference type="InterPro" id="IPR018076">
    <property type="entry name" value="T2SS_GspF_dom"/>
</dbReference>
<dbReference type="KEGG" id="spoa:EQM13_09390"/>
<name>A0A410QCR2_9FIRM</name>
<comment type="similarity">
    <text evidence="2">Belongs to the GSP F family.</text>
</comment>
<dbReference type="OrthoDB" id="9805682at2"/>
<organism evidence="10 11">
    <name type="scientific">Acidilutibacter cellobiosedens</name>
    <dbReference type="NCBI Taxonomy" id="2507161"/>
    <lineage>
        <taxon>Bacteria</taxon>
        <taxon>Bacillati</taxon>
        <taxon>Bacillota</taxon>
        <taxon>Tissierellia</taxon>
        <taxon>Tissierellales</taxon>
        <taxon>Acidilutibacteraceae</taxon>
        <taxon>Acidilutibacter</taxon>
    </lineage>
</organism>
<evidence type="ECO:0000256" key="8">
    <source>
        <dbReference type="SAM" id="Phobius"/>
    </source>
</evidence>
<keyword evidence="6 8" id="KW-1133">Transmembrane helix</keyword>
<feature type="domain" description="Type II secretion system protein GspF" evidence="9">
    <location>
        <begin position="269"/>
        <end position="391"/>
    </location>
</feature>
<dbReference type="EMBL" id="CP035282">
    <property type="protein sequence ID" value="QAT61787.1"/>
    <property type="molecule type" value="Genomic_DNA"/>
</dbReference>
<keyword evidence="7 8" id="KW-0472">Membrane</keyword>
<evidence type="ECO:0000256" key="3">
    <source>
        <dbReference type="ARBA" id="ARBA00022475"/>
    </source>
</evidence>
<evidence type="ECO:0000256" key="6">
    <source>
        <dbReference type="ARBA" id="ARBA00022989"/>
    </source>
</evidence>
<feature type="transmembrane region" description="Helical" evidence="8">
    <location>
        <begin position="219"/>
        <end position="237"/>
    </location>
</feature>
<dbReference type="InterPro" id="IPR003004">
    <property type="entry name" value="GspF/PilC"/>
</dbReference>
<feature type="transmembrane region" description="Helical" evidence="8">
    <location>
        <begin position="372"/>
        <end position="393"/>
    </location>
</feature>
<feature type="domain" description="Type II secretion system protein GspF" evidence="9">
    <location>
        <begin position="66"/>
        <end position="189"/>
    </location>
</feature>
<dbReference type="InterPro" id="IPR042094">
    <property type="entry name" value="T2SS_GspF_sf"/>
</dbReference>
<reference evidence="11" key="1">
    <citation type="submission" date="2019-01" db="EMBL/GenBank/DDBJ databases">
        <title>Draft genomes of a novel of Sporanaerobacter strains.</title>
        <authorList>
            <person name="Ma S."/>
        </authorList>
    </citation>
    <scope>NUCLEOTIDE SEQUENCE [LARGE SCALE GENOMIC DNA]</scope>
    <source>
        <strain evidence="11">NJN-17</strain>
    </source>
</reference>
<feature type="transmembrane region" description="Helical" evidence="8">
    <location>
        <begin position="166"/>
        <end position="192"/>
    </location>
</feature>
<evidence type="ECO:0000256" key="7">
    <source>
        <dbReference type="ARBA" id="ARBA00023136"/>
    </source>
</evidence>
<dbReference type="GO" id="GO:0005886">
    <property type="term" value="C:plasma membrane"/>
    <property type="evidence" value="ECO:0007669"/>
    <property type="project" value="UniProtKB-SubCell"/>
</dbReference>
<keyword evidence="11" id="KW-1185">Reference proteome</keyword>
<evidence type="ECO:0000256" key="4">
    <source>
        <dbReference type="ARBA" id="ARBA00022519"/>
    </source>
</evidence>
<dbReference type="Gene3D" id="1.20.81.30">
    <property type="entry name" value="Type II secretion system (T2SS), domain F"/>
    <property type="match status" value="2"/>
</dbReference>
<sequence length="401" mass="45221">MWFKYRAVSKTGQPIEGVYEAESSNDVVAMLKDKKYYPVSVEEKKVNENRNISFSKKISKKDMGVFCRQFYTMFNSGISIVKCLDILSIQTENKKLRLGLNSVCENVQEGLSISEAMKKEEKIFPSLLINMVEAGEVSGNLDTIMERMASHYEKENKIENKIKNAFIYPAILSIVTIGVVIFLIVVVMPTFIGMFESNGALLPLPTRILLSISNSIKNFWYLYILIIGLVVGSLNAYKKTVSGKLFFDGLKIRLPIIKDFNIKVITSRFARTLSTLMFSGIPLIQSLDVVEKVLENSVISDKFEIVKENIKKGIPLSQTIDDTNIFSPMVVSMIKVGEESGSIDEILDKTADFYDEEVETSLQRMTTMLEPLLIVFMALIVGFIVIAMAMPMFDMVNTIKM</sequence>
<dbReference type="PANTHER" id="PTHR30012:SF0">
    <property type="entry name" value="TYPE II SECRETION SYSTEM PROTEIN F-RELATED"/>
    <property type="match status" value="1"/>
</dbReference>
<dbReference type="RefSeq" id="WP_128752506.1">
    <property type="nucleotide sequence ID" value="NZ_CP035282.1"/>
</dbReference>
<comment type="subcellular location">
    <subcellularLocation>
        <location evidence="1">Cell inner membrane</location>
        <topology evidence="1">Multi-pass membrane protein</topology>
    </subcellularLocation>
</comment>
<keyword evidence="4" id="KW-0997">Cell inner membrane</keyword>
<evidence type="ECO:0000313" key="11">
    <source>
        <dbReference type="Proteomes" id="UP000287969"/>
    </source>
</evidence>
<dbReference type="AlphaFoldDB" id="A0A410QCR2"/>